<feature type="compositionally biased region" description="Low complexity" evidence="4">
    <location>
        <begin position="64"/>
        <end position="88"/>
    </location>
</feature>
<evidence type="ECO:0000259" key="5">
    <source>
        <dbReference type="PROSITE" id="PS50011"/>
    </source>
</evidence>
<name>A0A8S1HT98_9PELO</name>
<dbReference type="GO" id="GO:0008270">
    <property type="term" value="F:zinc ion binding"/>
    <property type="evidence" value="ECO:0007669"/>
    <property type="project" value="UniProtKB-KW"/>
</dbReference>
<dbReference type="AlphaFoldDB" id="A0A8S1HT98"/>
<feature type="domain" description="Protein kinase" evidence="5">
    <location>
        <begin position="212"/>
        <end position="468"/>
    </location>
</feature>
<evidence type="ECO:0000313" key="7">
    <source>
        <dbReference type="Proteomes" id="UP000835052"/>
    </source>
</evidence>
<dbReference type="SMART" id="SM00220">
    <property type="entry name" value="S_TKc"/>
    <property type="match status" value="1"/>
</dbReference>
<dbReference type="EMBL" id="CAJGYM010000167">
    <property type="protein sequence ID" value="CAD6199330.1"/>
    <property type="molecule type" value="Genomic_DNA"/>
</dbReference>
<keyword evidence="7" id="KW-1185">Reference proteome</keyword>
<dbReference type="InterPro" id="IPR011009">
    <property type="entry name" value="Kinase-like_dom_sf"/>
</dbReference>
<gene>
    <name evidence="6" type="ORF">CAUJ_LOCUS15233</name>
</gene>
<proteinExistence type="predicted"/>
<dbReference type="InterPro" id="IPR017441">
    <property type="entry name" value="Protein_kinase_ATP_BS"/>
</dbReference>
<feature type="region of interest" description="Disordered" evidence="4">
    <location>
        <begin position="33"/>
        <end position="88"/>
    </location>
</feature>
<dbReference type="CDD" id="cd14082">
    <property type="entry name" value="STKc_PKD"/>
    <property type="match status" value="1"/>
</dbReference>
<organism evidence="6 7">
    <name type="scientific">Caenorhabditis auriculariae</name>
    <dbReference type="NCBI Taxonomy" id="2777116"/>
    <lineage>
        <taxon>Eukaryota</taxon>
        <taxon>Metazoa</taxon>
        <taxon>Ecdysozoa</taxon>
        <taxon>Nematoda</taxon>
        <taxon>Chromadorea</taxon>
        <taxon>Rhabditida</taxon>
        <taxon>Rhabditina</taxon>
        <taxon>Rhabditomorpha</taxon>
        <taxon>Rhabditoidea</taxon>
        <taxon>Rhabditidae</taxon>
        <taxon>Peloderinae</taxon>
        <taxon>Caenorhabditis</taxon>
    </lineage>
</organism>
<dbReference type="InterPro" id="IPR000719">
    <property type="entry name" value="Prot_kinase_dom"/>
</dbReference>
<dbReference type="FunFam" id="1.10.510.10:FF:000151">
    <property type="entry name" value="Serine/threonine-protein kinase"/>
    <property type="match status" value="1"/>
</dbReference>
<dbReference type="Pfam" id="PF00069">
    <property type="entry name" value="Pkinase"/>
    <property type="match status" value="1"/>
</dbReference>
<dbReference type="PROSITE" id="PS50011">
    <property type="entry name" value="PROTEIN_KINASE_DOM"/>
    <property type="match status" value="1"/>
</dbReference>
<evidence type="ECO:0000256" key="4">
    <source>
        <dbReference type="SAM" id="MobiDB-lite"/>
    </source>
</evidence>
<evidence type="ECO:0000256" key="2">
    <source>
        <dbReference type="ARBA" id="ARBA00022840"/>
    </source>
</evidence>
<dbReference type="GO" id="GO:0005829">
    <property type="term" value="C:cytosol"/>
    <property type="evidence" value="ECO:0007669"/>
    <property type="project" value="TreeGrafter"/>
</dbReference>
<comment type="caution">
    <text evidence="6">The sequence shown here is derived from an EMBL/GenBank/DDBJ whole genome shotgun (WGS) entry which is preliminary data.</text>
</comment>
<keyword evidence="1 3" id="KW-0547">Nucleotide-binding</keyword>
<dbReference type="PROSITE" id="PS00108">
    <property type="entry name" value="PROTEIN_KINASE_ST"/>
    <property type="match status" value="1"/>
</dbReference>
<evidence type="ECO:0000256" key="3">
    <source>
        <dbReference type="PROSITE-ProRule" id="PRU10141"/>
    </source>
</evidence>
<protein>
    <recommendedName>
        <fullName evidence="5">Protein kinase domain-containing protein</fullName>
    </recommendedName>
</protein>
<dbReference type="GO" id="GO:0007200">
    <property type="term" value="P:phospholipase C-activating G protein-coupled receptor signaling pathway"/>
    <property type="evidence" value="ECO:0007669"/>
    <property type="project" value="TreeGrafter"/>
</dbReference>
<dbReference type="SUPFAM" id="SSF56112">
    <property type="entry name" value="Protein kinase-like (PK-like)"/>
    <property type="match status" value="1"/>
</dbReference>
<evidence type="ECO:0000313" key="6">
    <source>
        <dbReference type="EMBL" id="CAD6199330.1"/>
    </source>
</evidence>
<accession>A0A8S1HT98</accession>
<dbReference type="PANTHER" id="PTHR22968">
    <property type="entry name" value="PROTEIN KINASE C, MU"/>
    <property type="match status" value="1"/>
</dbReference>
<feature type="compositionally biased region" description="Low complexity" evidence="4">
    <location>
        <begin position="33"/>
        <end position="57"/>
    </location>
</feature>
<sequence length="512" mass="56381">MILDLASALDFPLVHFSPRRKCDLKEVSCDVDASSTSSASSSSSSPTSSAPKKTSTAMNSTCYSTTSSASSTSSGGSSTTSSASTSSSSRRSIGTFAAAAFFSTAATCLGGRKNRENSETVVAVVSAKDLRYEDASLPSTSKAGSPSEEKSLDTAQSWSQAIQAALMPVTPQSSTGGAKRDMAKLKVPTEGEKGHLGSTIQSEQEFSQLYQIFAEEILGSGQFGTVYGGIHRKTSKHVAVKLIDKLKFPPSKEDLLRTEVHILQKVHHPGVVNFLQMLETPDRIFVVMEKLKGDMLEMILSSEKGRLSERITQFLVAQILVALRYLHNLNIVHCDLKPENILLTSNSDYPQVKLCDFGFARIIGEKSFRRSVVGTPAYLAPEVLRNKGFNRSLDMWSVGVIVYVSLSGTFPFNEDEDIHDQIQNAEFMYPPSPWKEISESAIEFINGLLQVKMSKRFTVSKALAHLWMQKYTLWSDLRLLEKSVGERFLTHESDDSRWADYERDNNLTPVYV</sequence>
<reference evidence="6" key="1">
    <citation type="submission" date="2020-10" db="EMBL/GenBank/DDBJ databases">
        <authorList>
            <person name="Kikuchi T."/>
        </authorList>
    </citation>
    <scope>NUCLEOTIDE SEQUENCE</scope>
    <source>
        <strain evidence="6">NKZ352</strain>
    </source>
</reference>
<dbReference type="InterPro" id="IPR008271">
    <property type="entry name" value="Ser/Thr_kinase_AS"/>
</dbReference>
<dbReference type="PROSITE" id="PS00107">
    <property type="entry name" value="PROTEIN_KINASE_ATP"/>
    <property type="match status" value="1"/>
</dbReference>
<dbReference type="OrthoDB" id="10252171at2759"/>
<keyword evidence="2 3" id="KW-0067">ATP-binding</keyword>
<dbReference type="GO" id="GO:0005524">
    <property type="term" value="F:ATP binding"/>
    <property type="evidence" value="ECO:0007669"/>
    <property type="project" value="UniProtKB-UniRule"/>
</dbReference>
<dbReference type="GO" id="GO:0035556">
    <property type="term" value="P:intracellular signal transduction"/>
    <property type="evidence" value="ECO:0007669"/>
    <property type="project" value="TreeGrafter"/>
</dbReference>
<dbReference type="Proteomes" id="UP000835052">
    <property type="component" value="Unassembled WGS sequence"/>
</dbReference>
<dbReference type="PANTHER" id="PTHR22968:SF24">
    <property type="entry name" value="SERINE_THREONINE-PROTEIN KINASE"/>
    <property type="match status" value="1"/>
</dbReference>
<feature type="region of interest" description="Disordered" evidence="4">
    <location>
        <begin position="135"/>
        <end position="154"/>
    </location>
</feature>
<evidence type="ECO:0000256" key="1">
    <source>
        <dbReference type="ARBA" id="ARBA00022741"/>
    </source>
</evidence>
<dbReference type="Gene3D" id="1.10.510.10">
    <property type="entry name" value="Transferase(Phosphotransferase) domain 1"/>
    <property type="match status" value="1"/>
</dbReference>
<feature type="binding site" evidence="3">
    <location>
        <position position="241"/>
    </location>
    <ligand>
        <name>ATP</name>
        <dbReference type="ChEBI" id="CHEBI:30616"/>
    </ligand>
</feature>
<dbReference type="GO" id="GO:0004674">
    <property type="term" value="F:protein serine/threonine kinase activity"/>
    <property type="evidence" value="ECO:0007669"/>
    <property type="project" value="UniProtKB-KW"/>
</dbReference>